<evidence type="ECO:0000313" key="7">
    <source>
        <dbReference type="Proteomes" id="UP000447434"/>
    </source>
</evidence>
<keyword evidence="5" id="KW-1015">Disulfide bond</keyword>
<dbReference type="Proteomes" id="UP000447434">
    <property type="component" value="Chromosome 1"/>
</dbReference>
<evidence type="ECO:0000256" key="5">
    <source>
        <dbReference type="ARBA" id="ARBA00023157"/>
    </source>
</evidence>
<sequence length="76" mass="8521">MAKLTSMHIFALFLLLAGIFMTSEVVAEPKRCQIVLNPSGCDLPTCRKECYTKYQGNGECISGEPKFYKCICVYNC</sequence>
<dbReference type="InterPro" id="IPR010851">
    <property type="entry name" value="DEFL"/>
</dbReference>
<dbReference type="PANTHER" id="PTHR33830">
    <property type="entry name" value="DEFENSIN-LIKE PROTEIN 184-RELATED"/>
    <property type="match status" value="1"/>
</dbReference>
<evidence type="ECO:0000256" key="2">
    <source>
        <dbReference type="ARBA" id="ARBA00022529"/>
    </source>
</evidence>
<comment type="similarity">
    <text evidence="1">Belongs to the DEFL family.</text>
</comment>
<protein>
    <submittedName>
        <fullName evidence="6">Uncharacterized protein</fullName>
    </submittedName>
</protein>
<keyword evidence="3" id="KW-0295">Fungicide</keyword>
<keyword evidence="7" id="KW-1185">Reference proteome</keyword>
<gene>
    <name evidence="6" type="ORF">Lalb_Chr01g0006151</name>
</gene>
<dbReference type="Pfam" id="PF07333">
    <property type="entry name" value="SLR1-BP"/>
    <property type="match status" value="1"/>
</dbReference>
<comment type="caution">
    <text evidence="6">The sequence shown here is derived from an EMBL/GenBank/DDBJ whole genome shotgun (WGS) entry which is preliminary data.</text>
</comment>
<organism evidence="6 7">
    <name type="scientific">Lupinus albus</name>
    <name type="common">White lupine</name>
    <name type="synonym">Lupinus termis</name>
    <dbReference type="NCBI Taxonomy" id="3870"/>
    <lineage>
        <taxon>Eukaryota</taxon>
        <taxon>Viridiplantae</taxon>
        <taxon>Streptophyta</taxon>
        <taxon>Embryophyta</taxon>
        <taxon>Tracheophyta</taxon>
        <taxon>Spermatophyta</taxon>
        <taxon>Magnoliopsida</taxon>
        <taxon>eudicotyledons</taxon>
        <taxon>Gunneridae</taxon>
        <taxon>Pentapetalae</taxon>
        <taxon>rosids</taxon>
        <taxon>fabids</taxon>
        <taxon>Fabales</taxon>
        <taxon>Fabaceae</taxon>
        <taxon>Papilionoideae</taxon>
        <taxon>50 kb inversion clade</taxon>
        <taxon>genistoids sensu lato</taxon>
        <taxon>core genistoids</taxon>
        <taxon>Genisteae</taxon>
        <taxon>Lupinus</taxon>
    </lineage>
</organism>
<dbReference type="OrthoDB" id="1869961at2759"/>
<reference evidence="7" key="1">
    <citation type="journal article" date="2020" name="Nat. Commun.">
        <title>Genome sequence of the cluster root forming white lupin.</title>
        <authorList>
            <person name="Hufnagel B."/>
            <person name="Marques A."/>
            <person name="Soriano A."/>
            <person name="Marques L."/>
            <person name="Divol F."/>
            <person name="Doumas P."/>
            <person name="Sallet E."/>
            <person name="Mancinotti D."/>
            <person name="Carrere S."/>
            <person name="Marande W."/>
            <person name="Arribat S."/>
            <person name="Keller J."/>
            <person name="Huneau C."/>
            <person name="Blein T."/>
            <person name="Aime D."/>
            <person name="Laguerre M."/>
            <person name="Taylor J."/>
            <person name="Schubert V."/>
            <person name="Nelson M."/>
            <person name="Geu-Flores F."/>
            <person name="Crespi M."/>
            <person name="Gallardo-Guerrero K."/>
            <person name="Delaux P.-M."/>
            <person name="Salse J."/>
            <person name="Berges H."/>
            <person name="Guyot R."/>
            <person name="Gouzy J."/>
            <person name="Peret B."/>
        </authorList>
    </citation>
    <scope>NUCLEOTIDE SEQUENCE [LARGE SCALE GENOMIC DNA]</scope>
    <source>
        <strain evidence="7">cv. Amiga</strain>
    </source>
</reference>
<evidence type="ECO:0000313" key="6">
    <source>
        <dbReference type="EMBL" id="KAE9620731.1"/>
    </source>
</evidence>
<keyword evidence="4" id="KW-0611">Plant defense</keyword>
<name>A0A6A4R406_LUPAL</name>
<evidence type="ECO:0000256" key="4">
    <source>
        <dbReference type="ARBA" id="ARBA00022821"/>
    </source>
</evidence>
<evidence type="ECO:0000256" key="3">
    <source>
        <dbReference type="ARBA" id="ARBA00022577"/>
    </source>
</evidence>
<dbReference type="AlphaFoldDB" id="A0A6A4R406"/>
<evidence type="ECO:0000256" key="1">
    <source>
        <dbReference type="ARBA" id="ARBA00006722"/>
    </source>
</evidence>
<dbReference type="GO" id="GO:0031640">
    <property type="term" value="P:killing of cells of another organism"/>
    <property type="evidence" value="ECO:0007669"/>
    <property type="project" value="UniProtKB-KW"/>
</dbReference>
<dbReference type="EMBL" id="WOCE01000001">
    <property type="protein sequence ID" value="KAE9620731.1"/>
    <property type="molecule type" value="Genomic_DNA"/>
</dbReference>
<keyword evidence="2" id="KW-0929">Antimicrobial</keyword>
<dbReference type="GO" id="GO:0050832">
    <property type="term" value="P:defense response to fungus"/>
    <property type="evidence" value="ECO:0007669"/>
    <property type="project" value="UniProtKB-KW"/>
</dbReference>
<dbReference type="PANTHER" id="PTHR33830:SF21">
    <property type="entry name" value="DEFENSIN-LIKE PROTEIN 165-RELATED"/>
    <property type="match status" value="1"/>
</dbReference>
<proteinExistence type="inferred from homology"/>
<accession>A0A6A4R406</accession>